<organism evidence="10 11">
    <name type="scientific">Liquorilactobacillus aquaticus DSM 21051</name>
    <dbReference type="NCBI Taxonomy" id="1423725"/>
    <lineage>
        <taxon>Bacteria</taxon>
        <taxon>Bacillati</taxon>
        <taxon>Bacillota</taxon>
        <taxon>Bacilli</taxon>
        <taxon>Lactobacillales</taxon>
        <taxon>Lactobacillaceae</taxon>
        <taxon>Liquorilactobacillus</taxon>
    </lineage>
</organism>
<feature type="transmembrane region" description="Helical" evidence="8">
    <location>
        <begin position="20"/>
        <end position="42"/>
    </location>
</feature>
<evidence type="ECO:0000256" key="5">
    <source>
        <dbReference type="ARBA" id="ARBA00022970"/>
    </source>
</evidence>
<dbReference type="InterPro" id="IPR035906">
    <property type="entry name" value="MetI-like_sf"/>
</dbReference>
<evidence type="ECO:0000256" key="6">
    <source>
        <dbReference type="ARBA" id="ARBA00022989"/>
    </source>
</evidence>
<comment type="caution">
    <text evidence="10">The sequence shown here is derived from an EMBL/GenBank/DDBJ whole genome shotgun (WGS) entry which is preliminary data.</text>
</comment>
<dbReference type="Proteomes" id="UP000051015">
    <property type="component" value="Unassembled WGS sequence"/>
</dbReference>
<evidence type="ECO:0000256" key="1">
    <source>
        <dbReference type="ARBA" id="ARBA00004651"/>
    </source>
</evidence>
<name>A0A0R2D8B2_9LACO</name>
<keyword evidence="5" id="KW-0029">Amino-acid transport</keyword>
<dbReference type="GO" id="GO:0006865">
    <property type="term" value="P:amino acid transport"/>
    <property type="evidence" value="ECO:0007669"/>
    <property type="project" value="UniProtKB-KW"/>
</dbReference>
<dbReference type="SUPFAM" id="SSF161098">
    <property type="entry name" value="MetI-like"/>
    <property type="match status" value="1"/>
</dbReference>
<keyword evidence="6 8" id="KW-1133">Transmembrane helix</keyword>
<reference evidence="10 11" key="1">
    <citation type="journal article" date="2015" name="Genome Announc.">
        <title>Expanding the biotechnology potential of lactobacilli through comparative genomics of 213 strains and associated genera.</title>
        <authorList>
            <person name="Sun Z."/>
            <person name="Harris H.M."/>
            <person name="McCann A."/>
            <person name="Guo C."/>
            <person name="Argimon S."/>
            <person name="Zhang W."/>
            <person name="Yang X."/>
            <person name="Jeffery I.B."/>
            <person name="Cooney J.C."/>
            <person name="Kagawa T.F."/>
            <person name="Liu W."/>
            <person name="Song Y."/>
            <person name="Salvetti E."/>
            <person name="Wrobel A."/>
            <person name="Rasinkangas P."/>
            <person name="Parkhill J."/>
            <person name="Rea M.C."/>
            <person name="O'Sullivan O."/>
            <person name="Ritari J."/>
            <person name="Douillard F.P."/>
            <person name="Paul Ross R."/>
            <person name="Yang R."/>
            <person name="Briner A.E."/>
            <person name="Felis G.E."/>
            <person name="de Vos W.M."/>
            <person name="Barrangou R."/>
            <person name="Klaenhammer T.R."/>
            <person name="Caufield P.W."/>
            <person name="Cui Y."/>
            <person name="Zhang H."/>
            <person name="O'Toole P.W."/>
        </authorList>
    </citation>
    <scope>NUCLEOTIDE SEQUENCE [LARGE SCALE GENOMIC DNA]</scope>
    <source>
        <strain evidence="10 11">DSM 21051</strain>
    </source>
</reference>
<proteinExistence type="inferred from homology"/>
<evidence type="ECO:0000256" key="2">
    <source>
        <dbReference type="ARBA" id="ARBA00022448"/>
    </source>
</evidence>
<dbReference type="InterPro" id="IPR043429">
    <property type="entry name" value="ArtM/GltK/GlnP/TcyL/YhdX-like"/>
</dbReference>
<keyword evidence="2 8" id="KW-0813">Transport</keyword>
<dbReference type="PANTHER" id="PTHR30614">
    <property type="entry name" value="MEMBRANE COMPONENT OF AMINO ACID ABC TRANSPORTER"/>
    <property type="match status" value="1"/>
</dbReference>
<feature type="transmembrane region" description="Helical" evidence="8">
    <location>
        <begin position="95"/>
        <end position="118"/>
    </location>
</feature>
<dbReference type="InterPro" id="IPR010065">
    <property type="entry name" value="AA_ABC_transptr_permease_3TM"/>
</dbReference>
<feature type="domain" description="ABC transmembrane type-1" evidence="9">
    <location>
        <begin position="18"/>
        <end position="216"/>
    </location>
</feature>
<evidence type="ECO:0000256" key="4">
    <source>
        <dbReference type="ARBA" id="ARBA00022692"/>
    </source>
</evidence>
<dbReference type="PANTHER" id="PTHR30614:SF0">
    <property type="entry name" value="L-CYSTINE TRANSPORT SYSTEM PERMEASE PROTEIN TCYL"/>
    <property type="match status" value="1"/>
</dbReference>
<feature type="transmembrane region" description="Helical" evidence="8">
    <location>
        <begin position="198"/>
        <end position="217"/>
    </location>
</feature>
<dbReference type="EMBL" id="AYZD01000011">
    <property type="protein sequence ID" value="KRM96921.1"/>
    <property type="molecule type" value="Genomic_DNA"/>
</dbReference>
<feature type="transmembrane region" description="Helical" evidence="8">
    <location>
        <begin position="139"/>
        <end position="161"/>
    </location>
</feature>
<sequence>MRNFELIGNFLLQLLPVINITLTVSVSALVLGSFIGLILTLGKIGSSRILRGIVAGYISIVRATPPIIMIFLVYYGLPFITANFFKINIEGWNRIYFVIIALTLLFSAPVAEIMRSAYLSIDKGQYEAGIMVGMNKFQIFYRIILPQATVVALPNYATALINLLKEGSLTFTIGVVDMVAKSQMIVSNNSGGYAWQTYGSLALIYWALSLAIGRVVALSEKAYQKKRQSISI</sequence>
<dbReference type="RefSeq" id="WP_057875495.1">
    <property type="nucleotide sequence ID" value="NZ_AYZD01000011.1"/>
</dbReference>
<keyword evidence="11" id="KW-1185">Reference proteome</keyword>
<accession>A0A0R2D8B2</accession>
<dbReference type="CDD" id="cd06261">
    <property type="entry name" value="TM_PBP2"/>
    <property type="match status" value="1"/>
</dbReference>
<keyword evidence="4 8" id="KW-0812">Transmembrane</keyword>
<dbReference type="OrthoDB" id="9778687at2"/>
<comment type="subcellular location">
    <subcellularLocation>
        <location evidence="1 8">Cell membrane</location>
        <topology evidence="1 8">Multi-pass membrane protein</topology>
    </subcellularLocation>
</comment>
<evidence type="ECO:0000313" key="11">
    <source>
        <dbReference type="Proteomes" id="UP000051015"/>
    </source>
</evidence>
<dbReference type="GO" id="GO:0043190">
    <property type="term" value="C:ATP-binding cassette (ABC) transporter complex"/>
    <property type="evidence" value="ECO:0007669"/>
    <property type="project" value="InterPro"/>
</dbReference>
<dbReference type="STRING" id="1423725.FC19_GL000448"/>
<dbReference type="AlphaFoldDB" id="A0A0R2D8B2"/>
<keyword evidence="3" id="KW-1003">Cell membrane</keyword>
<comment type="similarity">
    <text evidence="8">Belongs to the binding-protein-dependent transport system permease family.</text>
</comment>
<protein>
    <submittedName>
        <fullName evidence="10">ABC-type amino acid transport permease component</fullName>
    </submittedName>
</protein>
<keyword evidence="7 8" id="KW-0472">Membrane</keyword>
<dbReference type="PROSITE" id="PS50928">
    <property type="entry name" value="ABC_TM1"/>
    <property type="match status" value="1"/>
</dbReference>
<evidence type="ECO:0000259" key="9">
    <source>
        <dbReference type="PROSITE" id="PS50928"/>
    </source>
</evidence>
<feature type="transmembrane region" description="Helical" evidence="8">
    <location>
        <begin position="54"/>
        <end position="75"/>
    </location>
</feature>
<evidence type="ECO:0000256" key="3">
    <source>
        <dbReference type="ARBA" id="ARBA00022475"/>
    </source>
</evidence>
<dbReference type="Gene3D" id="1.10.3720.10">
    <property type="entry name" value="MetI-like"/>
    <property type="match status" value="1"/>
</dbReference>
<dbReference type="NCBIfam" id="TIGR01726">
    <property type="entry name" value="HEQRo_perm_3TM"/>
    <property type="match status" value="1"/>
</dbReference>
<evidence type="ECO:0000256" key="8">
    <source>
        <dbReference type="RuleBase" id="RU363032"/>
    </source>
</evidence>
<evidence type="ECO:0000313" key="10">
    <source>
        <dbReference type="EMBL" id="KRM96921.1"/>
    </source>
</evidence>
<dbReference type="InterPro" id="IPR000515">
    <property type="entry name" value="MetI-like"/>
</dbReference>
<evidence type="ECO:0000256" key="7">
    <source>
        <dbReference type="ARBA" id="ARBA00023136"/>
    </source>
</evidence>
<dbReference type="GO" id="GO:0022857">
    <property type="term" value="F:transmembrane transporter activity"/>
    <property type="evidence" value="ECO:0007669"/>
    <property type="project" value="InterPro"/>
</dbReference>
<dbReference type="PATRIC" id="fig|1423725.3.peg.460"/>
<dbReference type="Pfam" id="PF00528">
    <property type="entry name" value="BPD_transp_1"/>
    <property type="match status" value="1"/>
</dbReference>
<gene>
    <name evidence="10" type="ORF">FC19_GL000448</name>
</gene>